<accession>A0A0S6UEB2</accession>
<evidence type="ECO:0000313" key="1">
    <source>
        <dbReference type="EMBL" id="GAF25934.1"/>
    </source>
</evidence>
<name>A0A0S6UEB2_NEOTH</name>
<dbReference type="Proteomes" id="UP000063718">
    <property type="component" value="Unassembled WGS sequence"/>
</dbReference>
<gene>
    <name evidence="1" type="ORF">MTY_1271</name>
</gene>
<dbReference type="AlphaFoldDB" id="A0A0S6UEB2"/>
<sequence>MPPERQDNIIQPETGIAKILCLQYKKVKESQR</sequence>
<proteinExistence type="predicted"/>
<organism evidence="1">
    <name type="scientific">Moorella thermoacetica Y72</name>
    <dbReference type="NCBI Taxonomy" id="1325331"/>
    <lineage>
        <taxon>Bacteria</taxon>
        <taxon>Bacillati</taxon>
        <taxon>Bacillota</taxon>
        <taxon>Clostridia</taxon>
        <taxon>Neomoorellales</taxon>
        <taxon>Neomoorellaceae</taxon>
        <taxon>Neomoorella</taxon>
    </lineage>
</organism>
<reference evidence="1" key="1">
    <citation type="journal article" date="2014" name="Gene">
        <title>Genome-guided analysis of transformation efficiency and carbon dioxide assimilation by Moorella thermoacetica Y72.</title>
        <authorList>
            <person name="Tsukahara K."/>
            <person name="Kita A."/>
            <person name="Nakashimada Y."/>
            <person name="Hoshino T."/>
            <person name="Murakami K."/>
        </authorList>
    </citation>
    <scope>NUCLEOTIDE SEQUENCE [LARGE SCALE GENOMIC DNA]</scope>
    <source>
        <strain evidence="1">Y72</strain>
    </source>
</reference>
<protein>
    <submittedName>
        <fullName evidence="1">Uncharacterized protein</fullName>
    </submittedName>
</protein>
<dbReference type="EMBL" id="DF238840">
    <property type="protein sequence ID" value="GAF25934.1"/>
    <property type="molecule type" value="Genomic_DNA"/>
</dbReference>